<reference evidence="1 2" key="1">
    <citation type="submission" date="2010-12" db="EMBL/GenBank/DDBJ databases">
        <title>Complete sequence of Bacillus cellulosilyticus DSM 2522.</title>
        <authorList>
            <consortium name="US DOE Joint Genome Institute"/>
            <person name="Lucas S."/>
            <person name="Copeland A."/>
            <person name="Lapidus A."/>
            <person name="Cheng J.-F."/>
            <person name="Bruce D."/>
            <person name="Goodwin L."/>
            <person name="Pitluck S."/>
            <person name="Chertkov O."/>
            <person name="Detter J.C."/>
            <person name="Han C."/>
            <person name="Tapia R."/>
            <person name="Land M."/>
            <person name="Hauser L."/>
            <person name="Jeffries C."/>
            <person name="Kyrpides N."/>
            <person name="Ivanova N."/>
            <person name="Mikhailova N."/>
            <person name="Brumm P."/>
            <person name="Mead D."/>
            <person name="Woyke T."/>
        </authorList>
    </citation>
    <scope>NUCLEOTIDE SEQUENCE [LARGE SCALE GENOMIC DNA]</scope>
    <source>
        <strain evidence="2">ATCC 21833 / DSM 2522 / FERM P-1141 / JCM 9156 / N-4</strain>
    </source>
</reference>
<dbReference type="Proteomes" id="UP000001401">
    <property type="component" value="Chromosome"/>
</dbReference>
<sequence length="224" mass="26480">MEKEILINTGVSLSKSALGAVPFVGTLLNEVFFDYRGRLKQQRINTFIEDLKKYLDSHVNERNIDMKYVRSEQFGDLFESIINRVSQNNQKDKIDRFKSVLVNQMIAPYETDYTETFLDIVSKISEKQIEILSVYRKVHEGIIKNEDDLMNRNLLDANHELKTSDFRTPQYYNLDKNIYMFYVQDLVSKSLLLDDSINRFSTRPYEILEITAFGLEFLRFIERK</sequence>
<dbReference type="KEGG" id="bco:Bcell_0211"/>
<dbReference type="RefSeq" id="WP_013486840.1">
    <property type="nucleotide sequence ID" value="NC_014829.1"/>
</dbReference>
<keyword evidence="2" id="KW-1185">Reference proteome</keyword>
<gene>
    <name evidence="1" type="ordered locus">Bcell_0211</name>
</gene>
<dbReference type="eggNOG" id="ENOG5033D5G">
    <property type="taxonomic scope" value="Bacteria"/>
</dbReference>
<accession>E6TU39</accession>
<proteinExistence type="predicted"/>
<name>E6TU39_EVAC2</name>
<dbReference type="OrthoDB" id="787297at2"/>
<dbReference type="AlphaFoldDB" id="E6TU39"/>
<evidence type="ECO:0000313" key="1">
    <source>
        <dbReference type="EMBL" id="ADU28499.1"/>
    </source>
</evidence>
<dbReference type="HOGENOM" id="CLU_1048585_0_0_9"/>
<organism evidence="1 2">
    <name type="scientific">Evansella cellulosilytica (strain ATCC 21833 / DSM 2522 / FERM P-1141 / JCM 9156 / N-4)</name>
    <name type="common">Bacillus cellulosilyticus</name>
    <dbReference type="NCBI Taxonomy" id="649639"/>
    <lineage>
        <taxon>Bacteria</taxon>
        <taxon>Bacillati</taxon>
        <taxon>Bacillota</taxon>
        <taxon>Bacilli</taxon>
        <taxon>Bacillales</taxon>
        <taxon>Bacillaceae</taxon>
        <taxon>Evansella</taxon>
    </lineage>
</organism>
<evidence type="ECO:0000313" key="2">
    <source>
        <dbReference type="Proteomes" id="UP000001401"/>
    </source>
</evidence>
<protein>
    <submittedName>
        <fullName evidence="1">Uncharacterized protein</fullName>
    </submittedName>
</protein>
<dbReference type="EMBL" id="CP002394">
    <property type="protein sequence ID" value="ADU28499.1"/>
    <property type="molecule type" value="Genomic_DNA"/>
</dbReference>